<protein>
    <submittedName>
        <fullName evidence="2">Uncharacterized protein</fullName>
    </submittedName>
</protein>
<keyword evidence="3" id="KW-1185">Reference proteome</keyword>
<accession>A0A067KY27</accession>
<evidence type="ECO:0000256" key="1">
    <source>
        <dbReference type="SAM" id="MobiDB-lite"/>
    </source>
</evidence>
<feature type="compositionally biased region" description="Polar residues" evidence="1">
    <location>
        <begin position="146"/>
        <end position="160"/>
    </location>
</feature>
<sequence>MGLRREDGVSTDPELVPPQSHATPLSFKDCLLKTPTVGQKRNLDHSENQGDTSVEVTRKNGKASVPDGPFGEWMTALSRCRRAGNQEEGARRQSINALYKERNPGGTRFGILVDLPQEDPTLPSTIQRMVVEDPSELGQRLDSRQGYVNNRNSQDNNLAGGNSRKQRVLKKPSTREASQDLSFVPQTQAHRVPLSQAEKSNAGPNRNSQNMDTMTQINSNFMDITRLASQNNLVQVTTTVDVNHAIVALLLVSSNANNGGQDKLRIEPRLSTQKFRKKSESIKKHPDIRRGARFKTKRISVKHRPPPQTLADFLPLNEVVKRIADALPEVVTTEDGGSGFNGGHDTIEEFEDCSEDPSLSLLAQ</sequence>
<feature type="region of interest" description="Disordered" evidence="1">
    <location>
        <begin position="141"/>
        <end position="210"/>
    </location>
</feature>
<gene>
    <name evidence="2" type="ORF">JCGZ_03178</name>
</gene>
<reference evidence="2 3" key="1">
    <citation type="journal article" date="2014" name="PLoS ONE">
        <title>Global Analysis of Gene Expression Profiles in Physic Nut (Jatropha curcas L.) Seedlings Exposed to Salt Stress.</title>
        <authorList>
            <person name="Zhang L."/>
            <person name="Zhang C."/>
            <person name="Wu P."/>
            <person name="Chen Y."/>
            <person name="Li M."/>
            <person name="Jiang H."/>
            <person name="Wu G."/>
        </authorList>
    </citation>
    <scope>NUCLEOTIDE SEQUENCE [LARGE SCALE GENOMIC DNA]</scope>
    <source>
        <strain evidence="3">cv. GZQX0401</strain>
        <tissue evidence="2">Young leaves</tissue>
    </source>
</reference>
<feature type="region of interest" description="Disordered" evidence="1">
    <location>
        <begin position="1"/>
        <end position="70"/>
    </location>
</feature>
<evidence type="ECO:0000313" key="2">
    <source>
        <dbReference type="EMBL" id="KDP41072.1"/>
    </source>
</evidence>
<name>A0A067KY27_JATCU</name>
<evidence type="ECO:0000313" key="3">
    <source>
        <dbReference type="Proteomes" id="UP000027138"/>
    </source>
</evidence>
<organism evidence="2 3">
    <name type="scientific">Jatropha curcas</name>
    <name type="common">Barbados nut</name>
    <dbReference type="NCBI Taxonomy" id="180498"/>
    <lineage>
        <taxon>Eukaryota</taxon>
        <taxon>Viridiplantae</taxon>
        <taxon>Streptophyta</taxon>
        <taxon>Embryophyta</taxon>
        <taxon>Tracheophyta</taxon>
        <taxon>Spermatophyta</taxon>
        <taxon>Magnoliopsida</taxon>
        <taxon>eudicotyledons</taxon>
        <taxon>Gunneridae</taxon>
        <taxon>Pentapetalae</taxon>
        <taxon>rosids</taxon>
        <taxon>fabids</taxon>
        <taxon>Malpighiales</taxon>
        <taxon>Euphorbiaceae</taxon>
        <taxon>Crotonoideae</taxon>
        <taxon>Jatropheae</taxon>
        <taxon>Jatropha</taxon>
    </lineage>
</organism>
<dbReference type="AlphaFoldDB" id="A0A067KY27"/>
<proteinExistence type="predicted"/>
<dbReference type="EMBL" id="KK914323">
    <property type="protein sequence ID" value="KDP41072.1"/>
    <property type="molecule type" value="Genomic_DNA"/>
</dbReference>
<feature type="region of interest" description="Disordered" evidence="1">
    <location>
        <begin position="334"/>
        <end position="364"/>
    </location>
</feature>
<feature type="compositionally biased region" description="Polar residues" evidence="1">
    <location>
        <begin position="197"/>
        <end position="210"/>
    </location>
</feature>
<dbReference type="Proteomes" id="UP000027138">
    <property type="component" value="Unassembled WGS sequence"/>
</dbReference>
<feature type="compositionally biased region" description="Polar residues" evidence="1">
    <location>
        <begin position="179"/>
        <end position="189"/>
    </location>
</feature>